<dbReference type="EMBL" id="JAMYWD010000007">
    <property type="protein sequence ID" value="KAJ4964906.1"/>
    <property type="molecule type" value="Genomic_DNA"/>
</dbReference>
<evidence type="ECO:0000313" key="4">
    <source>
        <dbReference type="Proteomes" id="UP001141806"/>
    </source>
</evidence>
<feature type="compositionally biased region" description="Basic and acidic residues" evidence="2">
    <location>
        <begin position="292"/>
        <end position="301"/>
    </location>
</feature>
<evidence type="ECO:0000313" key="3">
    <source>
        <dbReference type="EMBL" id="KAJ4964906.1"/>
    </source>
</evidence>
<reference evidence="3" key="1">
    <citation type="journal article" date="2023" name="Plant J.">
        <title>The genome of the king protea, Protea cynaroides.</title>
        <authorList>
            <person name="Chang J."/>
            <person name="Duong T.A."/>
            <person name="Schoeman C."/>
            <person name="Ma X."/>
            <person name="Roodt D."/>
            <person name="Barker N."/>
            <person name="Li Z."/>
            <person name="Van de Peer Y."/>
            <person name="Mizrachi E."/>
        </authorList>
    </citation>
    <scope>NUCLEOTIDE SEQUENCE</scope>
    <source>
        <tissue evidence="3">Young leaves</tissue>
    </source>
</reference>
<accession>A0A9Q0K6G3</accession>
<evidence type="ECO:0000256" key="1">
    <source>
        <dbReference type="SAM" id="Coils"/>
    </source>
</evidence>
<proteinExistence type="predicted"/>
<evidence type="ECO:0000256" key="2">
    <source>
        <dbReference type="SAM" id="MobiDB-lite"/>
    </source>
</evidence>
<keyword evidence="4" id="KW-1185">Reference proteome</keyword>
<organism evidence="3 4">
    <name type="scientific">Protea cynaroides</name>
    <dbReference type="NCBI Taxonomy" id="273540"/>
    <lineage>
        <taxon>Eukaryota</taxon>
        <taxon>Viridiplantae</taxon>
        <taxon>Streptophyta</taxon>
        <taxon>Embryophyta</taxon>
        <taxon>Tracheophyta</taxon>
        <taxon>Spermatophyta</taxon>
        <taxon>Magnoliopsida</taxon>
        <taxon>Proteales</taxon>
        <taxon>Proteaceae</taxon>
        <taxon>Protea</taxon>
    </lineage>
</organism>
<dbReference type="Proteomes" id="UP001141806">
    <property type="component" value="Unassembled WGS sequence"/>
</dbReference>
<gene>
    <name evidence="3" type="ORF">NE237_016755</name>
</gene>
<feature type="region of interest" description="Disordered" evidence="2">
    <location>
        <begin position="285"/>
        <end position="337"/>
    </location>
</feature>
<sequence length="337" mass="36654">MFLSLVRRLGRQLRLLGVPPQLLGGLPVKRGPLPLVNQGFVFIEDTLQEKESEPAVPAVEAAAGADTVAPSFTRGGSSERPARVRICCLPEGEGKGVEVFHPDWGITTDDSVEEAGVARDVLSLPLAQDTDRLGSLPDEKFEKKILSGWCQGAHSKVVEKSGQKIVALLKEIEQMKAEVEWLKAAVDFELKVEAKAVEAKAEVARLLGELSSVQVALSTKTMSREATITRFKENYDGAKWALWTSNEIMTGMALAIHDFVLQKVLGFNFSDCSIRTSMVQKASKMQKKKDHKAHEKAECKARATGTLLLAPPDGQKGSSSSPHPIEPTKTPPPPQNE</sequence>
<feature type="coiled-coil region" evidence="1">
    <location>
        <begin position="158"/>
        <end position="185"/>
    </location>
</feature>
<keyword evidence="1" id="KW-0175">Coiled coil</keyword>
<comment type="caution">
    <text evidence="3">The sequence shown here is derived from an EMBL/GenBank/DDBJ whole genome shotgun (WGS) entry which is preliminary data.</text>
</comment>
<name>A0A9Q0K6G3_9MAGN</name>
<protein>
    <submittedName>
        <fullName evidence="3">Uncharacterized protein</fullName>
    </submittedName>
</protein>
<dbReference type="AlphaFoldDB" id="A0A9Q0K6G3"/>